<keyword evidence="1" id="KW-0560">Oxidoreductase</keyword>
<gene>
    <name evidence="3" type="primary">kefF</name>
    <name evidence="3" type="ORF">VPR01S_17_00090</name>
</gene>
<organism evidence="3 4">
    <name type="scientific">Vibrio proteolyticus NBRC 13287</name>
    <dbReference type="NCBI Taxonomy" id="1219065"/>
    <lineage>
        <taxon>Bacteria</taxon>
        <taxon>Pseudomonadati</taxon>
        <taxon>Pseudomonadota</taxon>
        <taxon>Gammaproteobacteria</taxon>
        <taxon>Vibrionales</taxon>
        <taxon>Vibrionaceae</taxon>
        <taxon>Vibrio</taxon>
    </lineage>
</organism>
<comment type="caution">
    <text evidence="3">The sequence shown here is derived from an EMBL/GenBank/DDBJ whole genome shotgun (WGS) entry which is preliminary data.</text>
</comment>
<sequence length="226" mass="25916">MVMAPSVCNDLILKPIHQGTQRMKKILVLYAHPSQRRSEVNTPLFDVAKQVEGVTTVDLYAEYPTFDIDIDKEQQRLVEHDVIIFQFPLYWYSTPSILKEWQDLVLEYGFAYGHDGAALHGKQFLCVLSAGGKAEAYQTDGYNHFTIRELLQPLEQMANLTGMQYLAPFALFGARTALDDNRIEEHVNKYRRLLNALVNGHLDTERARQLPKLTHSLDELIVRKQA</sequence>
<evidence type="ECO:0000256" key="1">
    <source>
        <dbReference type="ARBA" id="ARBA00023002"/>
    </source>
</evidence>
<dbReference type="Proteomes" id="UP000016570">
    <property type="component" value="Unassembled WGS sequence"/>
</dbReference>
<evidence type="ECO:0000259" key="2">
    <source>
        <dbReference type="Pfam" id="PF02525"/>
    </source>
</evidence>
<dbReference type="PANTHER" id="PTHR47307">
    <property type="entry name" value="GLUTATHIONE-REGULATED POTASSIUM-EFFLUX SYSTEM ANCILLARY PROTEIN KEFG"/>
    <property type="match status" value="1"/>
</dbReference>
<dbReference type="InterPro" id="IPR003680">
    <property type="entry name" value="Flavodoxin_fold"/>
</dbReference>
<dbReference type="GO" id="GO:0010181">
    <property type="term" value="F:FMN binding"/>
    <property type="evidence" value="ECO:0007669"/>
    <property type="project" value="TreeGrafter"/>
</dbReference>
<name>U3A4C9_VIBPR</name>
<evidence type="ECO:0000313" key="3">
    <source>
        <dbReference type="EMBL" id="GAD68560.1"/>
    </source>
</evidence>
<dbReference type="InterPro" id="IPR029039">
    <property type="entry name" value="Flavoprotein-like_sf"/>
</dbReference>
<dbReference type="EMBL" id="BATJ01000017">
    <property type="protein sequence ID" value="GAD68560.1"/>
    <property type="molecule type" value="Genomic_DNA"/>
</dbReference>
<dbReference type="STRING" id="1219065.VPR01S_17_00090"/>
<keyword evidence="4" id="KW-1185">Reference proteome</keyword>
<dbReference type="Gene3D" id="3.40.50.360">
    <property type="match status" value="1"/>
</dbReference>
<protein>
    <submittedName>
        <fullName evidence="3">Glutathione-regulated potassium-efflux system ancillary protein KefF</fullName>
    </submittedName>
</protein>
<dbReference type="GO" id="GO:0003955">
    <property type="term" value="F:NAD(P)H dehydrogenase (quinone) activity"/>
    <property type="evidence" value="ECO:0007669"/>
    <property type="project" value="TreeGrafter"/>
</dbReference>
<dbReference type="AlphaFoldDB" id="U3A4C9"/>
<dbReference type="PANTHER" id="PTHR47307:SF1">
    <property type="entry name" value="GLUTATHIONE-REGULATED POTASSIUM-EFFLUX SYSTEM ANCILLARY PROTEIN KEFG"/>
    <property type="match status" value="1"/>
</dbReference>
<evidence type="ECO:0000313" key="4">
    <source>
        <dbReference type="Proteomes" id="UP000016570"/>
    </source>
</evidence>
<reference evidence="3 4" key="1">
    <citation type="submission" date="2013-09" db="EMBL/GenBank/DDBJ databases">
        <title>Whole genome shotgun sequence of Vibrio proteolyticus NBRC 13287.</title>
        <authorList>
            <person name="Isaki S."/>
            <person name="Hosoyama A."/>
            <person name="Numata M."/>
            <person name="Hashimoto M."/>
            <person name="Hosoyama Y."/>
            <person name="Tsuchikane K."/>
            <person name="Noguchi M."/>
            <person name="Hirakata S."/>
            <person name="Ichikawa N."/>
            <person name="Ohji S."/>
            <person name="Yamazoe A."/>
            <person name="Fujita N."/>
        </authorList>
    </citation>
    <scope>NUCLEOTIDE SEQUENCE [LARGE SCALE GENOMIC DNA]</scope>
    <source>
        <strain evidence="3 4">NBRC 13287</strain>
    </source>
</reference>
<feature type="domain" description="Flavodoxin-like fold" evidence="2">
    <location>
        <begin position="24"/>
        <end position="192"/>
    </location>
</feature>
<dbReference type="SUPFAM" id="SSF52218">
    <property type="entry name" value="Flavoproteins"/>
    <property type="match status" value="1"/>
</dbReference>
<dbReference type="eggNOG" id="COG2249">
    <property type="taxonomic scope" value="Bacteria"/>
</dbReference>
<proteinExistence type="predicted"/>
<dbReference type="Pfam" id="PF02525">
    <property type="entry name" value="Flavodoxin_2"/>
    <property type="match status" value="1"/>
</dbReference>
<dbReference type="GO" id="GO:0009055">
    <property type="term" value="F:electron transfer activity"/>
    <property type="evidence" value="ECO:0007669"/>
    <property type="project" value="TreeGrafter"/>
</dbReference>
<dbReference type="InterPro" id="IPR046980">
    <property type="entry name" value="KefG/KefF"/>
</dbReference>
<accession>U3A4C9</accession>